<reference evidence="11 12" key="1">
    <citation type="submission" date="2021-05" db="EMBL/GenBank/DDBJ databases">
        <title>A Polyphasic approach of four new species of the genus Ohtaekwangia: Ohtaekwangia histidinii sp. nov., Ohtaekwangia cretensis sp. nov., Ohtaekwangia indiensis sp. nov., Ohtaekwangia reichenbachii sp. nov. from diverse environment.</title>
        <authorList>
            <person name="Octaviana S."/>
        </authorList>
    </citation>
    <scope>NUCLEOTIDE SEQUENCE [LARGE SCALE GENOMIC DNA]</scope>
    <source>
        <strain evidence="11 12">PWU37</strain>
    </source>
</reference>
<feature type="domain" description="Cyclic nucleotide-binding" evidence="8">
    <location>
        <begin position="141"/>
        <end position="261"/>
    </location>
</feature>
<dbReference type="SMART" id="SM00419">
    <property type="entry name" value="HTH_CRP"/>
    <property type="match status" value="1"/>
</dbReference>
<keyword evidence="1 6" id="KW-0597">Phosphoprotein</keyword>
<dbReference type="EMBL" id="JAHESC010000008">
    <property type="protein sequence ID" value="MBT1686463.1"/>
    <property type="molecule type" value="Genomic_DNA"/>
</dbReference>
<organism evidence="11 12">
    <name type="scientific">Dawidia soli</name>
    <dbReference type="NCBI Taxonomy" id="2782352"/>
    <lineage>
        <taxon>Bacteria</taxon>
        <taxon>Pseudomonadati</taxon>
        <taxon>Bacteroidota</taxon>
        <taxon>Cytophagia</taxon>
        <taxon>Cytophagales</taxon>
        <taxon>Chryseotaleaceae</taxon>
        <taxon>Dawidia</taxon>
    </lineage>
</organism>
<dbReference type="SUPFAM" id="SSF52172">
    <property type="entry name" value="CheY-like"/>
    <property type="match status" value="1"/>
</dbReference>
<dbReference type="InterPro" id="IPR011006">
    <property type="entry name" value="CheY-like_superfamily"/>
</dbReference>
<dbReference type="InterPro" id="IPR018490">
    <property type="entry name" value="cNMP-bd_dom_sf"/>
</dbReference>
<dbReference type="RefSeq" id="WP_254089700.1">
    <property type="nucleotide sequence ID" value="NZ_JAHESC010000008.1"/>
</dbReference>
<sequence length="353" mass="39777">MHYKILLIEDNVEMAENISSILQLAKYDVTHAVNGKVGVDRAQKNPPDLILCDIMMPELDGYGVLHILNKDADTASIPFIFLTAKADKSDFRAGMNLGADDYITKPFDGVDLLKVVETRLKKHELMRTAFGNNPEDVSAFFSKTRELKDFHKLSENRPARGFKKKDLIFMEGQTPNDLYFIEKGQVKTYKVNYDGKELITGLHSEGDFLGFVPLLEDKPYNENAEVLEDTRVTIIPKTDFITLIYSSKDVARKFIKMLSNNLEEIENRLLDIAYQSVRQRVASALLKMGEKLAGSGKEGLITVARKDISNIVGTATESLNRTLADFKEEGLIEISGDGLRVLNRVKLEKLLHF</sequence>
<keyword evidence="5" id="KW-0804">Transcription</keyword>
<dbReference type="Proteomes" id="UP001319180">
    <property type="component" value="Unassembled WGS sequence"/>
</dbReference>
<accession>A0AAP2D6T2</accession>
<evidence type="ECO:0000256" key="5">
    <source>
        <dbReference type="ARBA" id="ARBA00023163"/>
    </source>
</evidence>
<keyword evidence="12" id="KW-1185">Reference proteome</keyword>
<dbReference type="InterPro" id="IPR036388">
    <property type="entry name" value="WH-like_DNA-bd_sf"/>
</dbReference>
<dbReference type="InterPro" id="IPR036390">
    <property type="entry name" value="WH_DNA-bd_sf"/>
</dbReference>
<dbReference type="Pfam" id="PF00027">
    <property type="entry name" value="cNMP_binding"/>
    <property type="match status" value="1"/>
</dbReference>
<comment type="caution">
    <text evidence="11">The sequence shown here is derived from an EMBL/GenBank/DDBJ whole genome shotgun (WGS) entry which is preliminary data.</text>
</comment>
<evidence type="ECO:0000259" key="8">
    <source>
        <dbReference type="PROSITE" id="PS50042"/>
    </source>
</evidence>
<gene>
    <name evidence="11" type="ORF">KK078_07855</name>
</gene>
<evidence type="ECO:0000256" key="7">
    <source>
        <dbReference type="SAM" id="Coils"/>
    </source>
</evidence>
<evidence type="ECO:0000256" key="2">
    <source>
        <dbReference type="ARBA" id="ARBA00023012"/>
    </source>
</evidence>
<dbReference type="InterPro" id="IPR001789">
    <property type="entry name" value="Sig_transdc_resp-reg_receiver"/>
</dbReference>
<dbReference type="PANTHER" id="PTHR48111:SF1">
    <property type="entry name" value="TWO-COMPONENT RESPONSE REGULATOR ORR33"/>
    <property type="match status" value="1"/>
</dbReference>
<dbReference type="SMART" id="SM00448">
    <property type="entry name" value="REC"/>
    <property type="match status" value="1"/>
</dbReference>
<name>A0AAP2D6T2_9BACT</name>
<dbReference type="Pfam" id="PF00072">
    <property type="entry name" value="Response_reg"/>
    <property type="match status" value="1"/>
</dbReference>
<dbReference type="GO" id="GO:0006355">
    <property type="term" value="P:regulation of DNA-templated transcription"/>
    <property type="evidence" value="ECO:0007669"/>
    <property type="project" value="InterPro"/>
</dbReference>
<evidence type="ECO:0000259" key="9">
    <source>
        <dbReference type="PROSITE" id="PS50110"/>
    </source>
</evidence>
<dbReference type="CDD" id="cd17574">
    <property type="entry name" value="REC_OmpR"/>
    <property type="match status" value="1"/>
</dbReference>
<dbReference type="InterPro" id="IPR039420">
    <property type="entry name" value="WalR-like"/>
</dbReference>
<feature type="domain" description="Response regulatory" evidence="9">
    <location>
        <begin position="4"/>
        <end position="120"/>
    </location>
</feature>
<dbReference type="PROSITE" id="PS51063">
    <property type="entry name" value="HTH_CRP_2"/>
    <property type="match status" value="1"/>
</dbReference>
<dbReference type="GO" id="GO:0005829">
    <property type="term" value="C:cytosol"/>
    <property type="evidence" value="ECO:0007669"/>
    <property type="project" value="TreeGrafter"/>
</dbReference>
<dbReference type="GO" id="GO:0032993">
    <property type="term" value="C:protein-DNA complex"/>
    <property type="evidence" value="ECO:0007669"/>
    <property type="project" value="TreeGrafter"/>
</dbReference>
<keyword evidence="3" id="KW-0805">Transcription regulation</keyword>
<feature type="domain" description="HTH crp-type" evidence="10">
    <location>
        <begin position="275"/>
        <end position="345"/>
    </location>
</feature>
<proteinExistence type="predicted"/>
<dbReference type="PRINTS" id="PR00034">
    <property type="entry name" value="HTHCRP"/>
</dbReference>
<dbReference type="InterPro" id="IPR014710">
    <property type="entry name" value="RmlC-like_jellyroll"/>
</dbReference>
<dbReference type="InterPro" id="IPR012318">
    <property type="entry name" value="HTH_CRP"/>
</dbReference>
<dbReference type="GO" id="GO:0000976">
    <property type="term" value="F:transcription cis-regulatory region binding"/>
    <property type="evidence" value="ECO:0007669"/>
    <property type="project" value="TreeGrafter"/>
</dbReference>
<evidence type="ECO:0000256" key="6">
    <source>
        <dbReference type="PROSITE-ProRule" id="PRU00169"/>
    </source>
</evidence>
<dbReference type="AlphaFoldDB" id="A0AAP2D6T2"/>
<dbReference type="Gene3D" id="2.60.120.10">
    <property type="entry name" value="Jelly Rolls"/>
    <property type="match status" value="1"/>
</dbReference>
<evidence type="ECO:0000256" key="3">
    <source>
        <dbReference type="ARBA" id="ARBA00023015"/>
    </source>
</evidence>
<evidence type="ECO:0000256" key="4">
    <source>
        <dbReference type="ARBA" id="ARBA00023125"/>
    </source>
</evidence>
<dbReference type="Gene3D" id="1.10.10.10">
    <property type="entry name" value="Winged helix-like DNA-binding domain superfamily/Winged helix DNA-binding domain"/>
    <property type="match status" value="1"/>
</dbReference>
<dbReference type="PROSITE" id="PS50110">
    <property type="entry name" value="RESPONSE_REGULATORY"/>
    <property type="match status" value="1"/>
</dbReference>
<keyword evidence="4" id="KW-0238">DNA-binding</keyword>
<dbReference type="PANTHER" id="PTHR48111">
    <property type="entry name" value="REGULATOR OF RPOS"/>
    <property type="match status" value="1"/>
</dbReference>
<dbReference type="CDD" id="cd00038">
    <property type="entry name" value="CAP_ED"/>
    <property type="match status" value="1"/>
</dbReference>
<feature type="coiled-coil region" evidence="7">
    <location>
        <begin position="248"/>
        <end position="275"/>
    </location>
</feature>
<feature type="modified residue" description="4-aspartylphosphate" evidence="6">
    <location>
        <position position="53"/>
    </location>
</feature>
<dbReference type="SUPFAM" id="SSF46785">
    <property type="entry name" value="Winged helix' DNA-binding domain"/>
    <property type="match status" value="1"/>
</dbReference>
<dbReference type="SUPFAM" id="SSF51206">
    <property type="entry name" value="cAMP-binding domain-like"/>
    <property type="match status" value="1"/>
</dbReference>
<dbReference type="SMART" id="SM00100">
    <property type="entry name" value="cNMP"/>
    <property type="match status" value="1"/>
</dbReference>
<keyword evidence="7" id="KW-0175">Coiled coil</keyword>
<evidence type="ECO:0000313" key="12">
    <source>
        <dbReference type="Proteomes" id="UP001319180"/>
    </source>
</evidence>
<evidence type="ECO:0000259" key="10">
    <source>
        <dbReference type="PROSITE" id="PS51063"/>
    </source>
</evidence>
<dbReference type="PROSITE" id="PS50042">
    <property type="entry name" value="CNMP_BINDING_3"/>
    <property type="match status" value="1"/>
</dbReference>
<dbReference type="GO" id="GO:0000156">
    <property type="term" value="F:phosphorelay response regulator activity"/>
    <property type="evidence" value="ECO:0007669"/>
    <property type="project" value="TreeGrafter"/>
</dbReference>
<protein>
    <submittedName>
        <fullName evidence="11">Response regulator</fullName>
    </submittedName>
</protein>
<evidence type="ECO:0000256" key="1">
    <source>
        <dbReference type="ARBA" id="ARBA00022553"/>
    </source>
</evidence>
<dbReference type="Pfam" id="PF13545">
    <property type="entry name" value="HTH_Crp_2"/>
    <property type="match status" value="1"/>
</dbReference>
<dbReference type="Gene3D" id="3.40.50.2300">
    <property type="match status" value="1"/>
</dbReference>
<keyword evidence="2" id="KW-0902">Two-component regulatory system</keyword>
<evidence type="ECO:0000313" key="11">
    <source>
        <dbReference type="EMBL" id="MBT1686463.1"/>
    </source>
</evidence>
<dbReference type="InterPro" id="IPR000595">
    <property type="entry name" value="cNMP-bd_dom"/>
</dbReference>